<comment type="caution">
    <text evidence="12">The sequence shown here is derived from an EMBL/GenBank/DDBJ whole genome shotgun (WGS) entry which is preliminary data.</text>
</comment>
<feature type="region of interest" description="Disordered" evidence="7">
    <location>
        <begin position="13"/>
        <end position="32"/>
    </location>
</feature>
<evidence type="ECO:0000259" key="11">
    <source>
        <dbReference type="Pfam" id="PF14703"/>
    </source>
</evidence>
<dbReference type="InterPro" id="IPR045122">
    <property type="entry name" value="Csc1-like"/>
</dbReference>
<name>A0A1Y1UBL5_9TREE</name>
<organism evidence="12 13">
    <name type="scientific">Kockovaella imperatae</name>
    <dbReference type="NCBI Taxonomy" id="4999"/>
    <lineage>
        <taxon>Eukaryota</taxon>
        <taxon>Fungi</taxon>
        <taxon>Dikarya</taxon>
        <taxon>Basidiomycota</taxon>
        <taxon>Agaricomycotina</taxon>
        <taxon>Tremellomycetes</taxon>
        <taxon>Tremellales</taxon>
        <taxon>Cuniculitremaceae</taxon>
        <taxon>Kockovaella</taxon>
    </lineage>
</organism>
<evidence type="ECO:0000256" key="7">
    <source>
        <dbReference type="SAM" id="MobiDB-lite"/>
    </source>
</evidence>
<feature type="transmembrane region" description="Helical" evidence="8">
    <location>
        <begin position="503"/>
        <end position="527"/>
    </location>
</feature>
<keyword evidence="3" id="KW-0813">Transport</keyword>
<dbReference type="GeneID" id="33558672"/>
<feature type="transmembrane region" description="Helical" evidence="8">
    <location>
        <begin position="38"/>
        <end position="60"/>
    </location>
</feature>
<feature type="transmembrane region" description="Helical" evidence="8">
    <location>
        <begin position="702"/>
        <end position="734"/>
    </location>
</feature>
<dbReference type="RefSeq" id="XP_021868738.1">
    <property type="nucleotide sequence ID" value="XM_022016863.1"/>
</dbReference>
<feature type="domain" description="CSC1/OSCA1-like N-terminal transmembrane" evidence="10">
    <location>
        <begin position="39"/>
        <end position="222"/>
    </location>
</feature>
<dbReference type="GO" id="GO:0005886">
    <property type="term" value="C:plasma membrane"/>
    <property type="evidence" value="ECO:0007669"/>
    <property type="project" value="TreeGrafter"/>
</dbReference>
<feature type="transmembrane region" description="Helical" evidence="8">
    <location>
        <begin position="755"/>
        <end position="775"/>
    </location>
</feature>
<dbReference type="Pfam" id="PF14703">
    <property type="entry name" value="PHM7_cyt"/>
    <property type="match status" value="1"/>
</dbReference>
<keyword evidence="6 8" id="KW-0472">Membrane</keyword>
<dbReference type="FunCoup" id="A0A1Y1UBL5">
    <property type="interactions" value="52"/>
</dbReference>
<accession>A0A1Y1UBL5</accession>
<evidence type="ECO:0000256" key="1">
    <source>
        <dbReference type="ARBA" id="ARBA00004141"/>
    </source>
</evidence>
<feature type="transmembrane region" description="Helical" evidence="8">
    <location>
        <begin position="598"/>
        <end position="618"/>
    </location>
</feature>
<evidence type="ECO:0000256" key="8">
    <source>
        <dbReference type="SAM" id="Phobius"/>
    </source>
</evidence>
<feature type="domain" description="CSC1/OSCA1-like cytosolic" evidence="11">
    <location>
        <begin position="244"/>
        <end position="489"/>
    </location>
</feature>
<proteinExistence type="inferred from homology"/>
<feature type="transmembrane region" description="Helical" evidence="8">
    <location>
        <begin position="203"/>
        <end position="221"/>
    </location>
</feature>
<evidence type="ECO:0000256" key="5">
    <source>
        <dbReference type="ARBA" id="ARBA00022989"/>
    </source>
</evidence>
<feature type="transmembrane region" description="Helical" evidence="8">
    <location>
        <begin position="125"/>
        <end position="146"/>
    </location>
</feature>
<feature type="compositionally biased region" description="Basic and acidic residues" evidence="7">
    <location>
        <begin position="357"/>
        <end position="381"/>
    </location>
</feature>
<keyword evidence="5 8" id="KW-1133">Transmembrane helix</keyword>
<evidence type="ECO:0008006" key="14">
    <source>
        <dbReference type="Google" id="ProtNLM"/>
    </source>
</evidence>
<dbReference type="InterPro" id="IPR027815">
    <property type="entry name" value="CSC1/OSCA1-like_cyt"/>
</dbReference>
<dbReference type="Proteomes" id="UP000193218">
    <property type="component" value="Unassembled WGS sequence"/>
</dbReference>
<evidence type="ECO:0000313" key="12">
    <source>
        <dbReference type="EMBL" id="ORX34475.1"/>
    </source>
</evidence>
<comment type="subcellular location">
    <subcellularLocation>
        <location evidence="1">Membrane</location>
        <topology evidence="1">Multi-pass membrane protein</topology>
    </subcellularLocation>
</comment>
<dbReference type="PANTHER" id="PTHR13018:SF5">
    <property type="entry name" value="RE44586P"/>
    <property type="match status" value="1"/>
</dbReference>
<dbReference type="Pfam" id="PF02714">
    <property type="entry name" value="RSN1_7TM"/>
    <property type="match status" value="1"/>
</dbReference>
<evidence type="ECO:0000256" key="2">
    <source>
        <dbReference type="ARBA" id="ARBA00007779"/>
    </source>
</evidence>
<feature type="transmembrane region" description="Helical" evidence="8">
    <location>
        <begin position="557"/>
        <end position="578"/>
    </location>
</feature>
<sequence length="1100" mass="124223">MLETLLSMVFRSGDDEGGGNGGGAPPGSPPTQKFEGPWFSTQMILALSIGVTSFLVFCFLRTKWDVVYMGRTKLKDFSPTPAHEPDAHHGRFFGWILPTLRTSEFTVLQTVGLDAAVLLNFYRMAFFLFTLLACLAGVVLMPLNLFRHGSTDSEYDPPTDGGSDNSTLIGRLLFDDSPSRQNRTIPDNQSVYDYLLDPQLSNTINMVFTYIFTALTLLFIHQNFHRFIQSRQSFALHLIHSVPSRTVLVKNVPPHLRGDRALAEYFEACGWMIESVNVCRETEPLRKLLEKRTNALLKLERAWVDWVGNPANVRGHDPNIYGELGKARRKGTATASPEPVSSSIAEGRLIPDITDEEERRENGSRDFANGREETAETEEIRPLNGEPGGDPENGQPHVHIHTTRPRPTFRPRYFGTKVDAIEYWETKFRVADEQVRQARRTGSFPATHVAFVTFEDVRDAQTACQVVHFPEHSEVITTKAPEPRDVVWSLVSISQRETVMRQLVVSTLIIILFLTWIPPVSTIATLLNYNEIKRVLPWLARLIDRSPRLEALVQNSLPSVSIITFNGLLPFLLGWLSYEEGWKSRSAIEYSLLRKYHFFLLVTIVFIFLLTSTFWALVRNLANSPAQIPEKLAKALSTSNVKPFMISYVILQSMGLMPLQLLNLGPLFSLGWARLTSVKTPRDYAEAYAPPMLNYGWVYPQALLVFTITLTFSVVMPLILIFGALYFGVAYLVYKYKLLFMYFKPYESNGEAWRITFHRLLWGVMIFQIFMTGLFSLQKPYWLFFAMVPLVLWTLWWSWTTDAEFKGLSEYVALSSICEVARGEGADQVVGVAEEDTVTRSQANLNHRRYAINDETLYVAPSDKRTDYSQPPMNNFYYGVLNTGRRRYAHPALTGSLPYPWLPAPQTPKKFGDGAAKRRGVVLSLRRKMAKKLRRTQTSDSESDARIIPDGWATGENLSESSRQARTDTRSTSQDEGEDDRPDGGKLGSSLSSVSNPWRDPTPEPSSSNSYSRPRSKMKKSMSFDPASGVIALPEEENVWGDMGSSEDEDEGENRDEDDGVPQSPSTYFPHPERKRTISVSVSDAKAASDKNGSRGNRRK</sequence>
<evidence type="ECO:0000256" key="4">
    <source>
        <dbReference type="ARBA" id="ARBA00022692"/>
    </source>
</evidence>
<feature type="domain" description="CSC1/OSCA1-like 7TM region" evidence="9">
    <location>
        <begin position="501"/>
        <end position="775"/>
    </location>
</feature>
<reference evidence="12 13" key="1">
    <citation type="submission" date="2017-03" db="EMBL/GenBank/DDBJ databases">
        <title>Widespread Adenine N6-methylation of Active Genes in Fungi.</title>
        <authorList>
            <consortium name="DOE Joint Genome Institute"/>
            <person name="Mondo S.J."/>
            <person name="Dannebaum R.O."/>
            <person name="Kuo R.C."/>
            <person name="Louie K.B."/>
            <person name="Bewick A.J."/>
            <person name="Labutti K."/>
            <person name="Haridas S."/>
            <person name="Kuo A."/>
            <person name="Salamov A."/>
            <person name="Ahrendt S.R."/>
            <person name="Lau R."/>
            <person name="Bowen B.P."/>
            <person name="Lipzen A."/>
            <person name="Sullivan W."/>
            <person name="Andreopoulos W.B."/>
            <person name="Clum A."/>
            <person name="Lindquist E."/>
            <person name="Daum C."/>
            <person name="Northen T.R."/>
            <person name="Ramamoorthy G."/>
            <person name="Schmitz R.J."/>
            <person name="Gryganskyi A."/>
            <person name="Culley D."/>
            <person name="Magnuson J."/>
            <person name="James T.Y."/>
            <person name="O'Malley M.A."/>
            <person name="Stajich J.E."/>
            <person name="Spatafora J.W."/>
            <person name="Visel A."/>
            <person name="Grigoriev I.V."/>
        </authorList>
    </citation>
    <scope>NUCLEOTIDE SEQUENCE [LARGE SCALE GENOMIC DNA]</scope>
    <source>
        <strain evidence="12 13">NRRL Y-17943</strain>
    </source>
</reference>
<dbReference type="PANTHER" id="PTHR13018">
    <property type="entry name" value="PROBABLE MEMBRANE PROTEIN DUF221-RELATED"/>
    <property type="match status" value="1"/>
</dbReference>
<dbReference type="AlphaFoldDB" id="A0A1Y1UBL5"/>
<dbReference type="GO" id="GO:0005227">
    <property type="term" value="F:calcium-activated cation channel activity"/>
    <property type="evidence" value="ECO:0007669"/>
    <property type="project" value="InterPro"/>
</dbReference>
<feature type="transmembrane region" description="Helical" evidence="8">
    <location>
        <begin position="781"/>
        <end position="799"/>
    </location>
</feature>
<feature type="compositionally biased region" description="Acidic residues" evidence="7">
    <location>
        <begin position="1034"/>
        <end position="1060"/>
    </location>
</feature>
<dbReference type="Pfam" id="PF13967">
    <property type="entry name" value="RSN1_TM"/>
    <property type="match status" value="1"/>
</dbReference>
<dbReference type="EMBL" id="NBSH01000014">
    <property type="protein sequence ID" value="ORX34475.1"/>
    <property type="molecule type" value="Genomic_DNA"/>
</dbReference>
<evidence type="ECO:0000256" key="3">
    <source>
        <dbReference type="ARBA" id="ARBA00022448"/>
    </source>
</evidence>
<dbReference type="InParanoid" id="A0A1Y1UBL5"/>
<dbReference type="InterPro" id="IPR003864">
    <property type="entry name" value="CSC1/OSCA1-like_7TM"/>
</dbReference>
<keyword evidence="13" id="KW-1185">Reference proteome</keyword>
<evidence type="ECO:0000313" key="13">
    <source>
        <dbReference type="Proteomes" id="UP000193218"/>
    </source>
</evidence>
<dbReference type="OrthoDB" id="1689567at2759"/>
<feature type="region of interest" description="Disordered" evidence="7">
    <location>
        <begin position="326"/>
        <end position="411"/>
    </location>
</feature>
<evidence type="ECO:0000259" key="9">
    <source>
        <dbReference type="Pfam" id="PF02714"/>
    </source>
</evidence>
<evidence type="ECO:0000256" key="6">
    <source>
        <dbReference type="ARBA" id="ARBA00023136"/>
    </source>
</evidence>
<comment type="similarity">
    <text evidence="2">Belongs to the CSC1 (TC 1.A.17) family.</text>
</comment>
<dbReference type="STRING" id="4999.A0A1Y1UBL5"/>
<feature type="region of interest" description="Disordered" evidence="7">
    <location>
        <begin position="932"/>
        <end position="1100"/>
    </location>
</feature>
<gene>
    <name evidence="12" type="ORF">BD324DRAFT_636070</name>
</gene>
<keyword evidence="4 8" id="KW-0812">Transmembrane</keyword>
<feature type="compositionally biased region" description="Polar residues" evidence="7">
    <location>
        <begin position="333"/>
        <end position="344"/>
    </location>
</feature>
<evidence type="ECO:0000259" key="10">
    <source>
        <dbReference type="Pfam" id="PF13967"/>
    </source>
</evidence>
<protein>
    <recommendedName>
        <fullName evidence="14">DUF221-domain-containing protein</fullName>
    </recommendedName>
</protein>
<feature type="compositionally biased region" description="Basic residues" evidence="7">
    <location>
        <begin position="398"/>
        <end position="409"/>
    </location>
</feature>
<dbReference type="InterPro" id="IPR032880">
    <property type="entry name" value="CSC1/OSCA1-like_N"/>
</dbReference>